<feature type="domain" description="4Fe-4S ferredoxin-type" evidence="1">
    <location>
        <begin position="21"/>
        <end position="52"/>
    </location>
</feature>
<gene>
    <name evidence="2" type="ORF">Din_040706</name>
</gene>
<reference evidence="2" key="1">
    <citation type="submission" date="2019-08" db="EMBL/GenBank/DDBJ databases">
        <title>Reference gene set and small RNA set construction with multiple tissues from Davidia involucrata Baill.</title>
        <authorList>
            <person name="Yang H."/>
            <person name="Zhou C."/>
            <person name="Li G."/>
            <person name="Wang J."/>
            <person name="Gao P."/>
            <person name="Wang M."/>
            <person name="Wang R."/>
            <person name="Zhao Y."/>
        </authorList>
    </citation>
    <scope>NUCLEOTIDE SEQUENCE</scope>
    <source>
        <tissue evidence="2">Mixed with DoveR01_LX</tissue>
    </source>
</reference>
<name>A0A5B7BRD9_DAVIN</name>
<organism evidence="2">
    <name type="scientific">Davidia involucrata</name>
    <name type="common">Dove tree</name>
    <dbReference type="NCBI Taxonomy" id="16924"/>
    <lineage>
        <taxon>Eukaryota</taxon>
        <taxon>Viridiplantae</taxon>
        <taxon>Streptophyta</taxon>
        <taxon>Embryophyta</taxon>
        <taxon>Tracheophyta</taxon>
        <taxon>Spermatophyta</taxon>
        <taxon>Magnoliopsida</taxon>
        <taxon>eudicotyledons</taxon>
        <taxon>Gunneridae</taxon>
        <taxon>Pentapetalae</taxon>
        <taxon>asterids</taxon>
        <taxon>Cornales</taxon>
        <taxon>Nyssaceae</taxon>
        <taxon>Davidia</taxon>
    </lineage>
</organism>
<dbReference type="InterPro" id="IPR017896">
    <property type="entry name" value="4Fe4S_Fe-S-bd"/>
</dbReference>
<dbReference type="EMBL" id="GHES01040706">
    <property type="protein sequence ID" value="MPA71265.1"/>
    <property type="molecule type" value="Transcribed_RNA"/>
</dbReference>
<evidence type="ECO:0000313" key="2">
    <source>
        <dbReference type="EMBL" id="MPA71265.1"/>
    </source>
</evidence>
<proteinExistence type="predicted"/>
<dbReference type="PANTHER" id="PTHR45295:SF4">
    <property type="entry name" value="OS06G0474800 PROTEIN"/>
    <property type="match status" value="1"/>
</dbReference>
<accession>A0A5B7BRD9</accession>
<sequence length="145" mass="16607">MKDQMISDISFSSNLTKVLLVSIHVISYRCISCNLQVAVDSCPVNCIYWVDREELAVLEFLSQPQPKEGYGIFGQGWERPANVFMAAKSFNKQRAEQHQKTGRTTVEQETPAQAEARATARMKLEMERFSSIWNWMKKISGQQVE</sequence>
<protein>
    <recommendedName>
        <fullName evidence="1">4Fe-4S ferredoxin-type domain-containing protein</fullName>
    </recommendedName>
</protein>
<dbReference type="AlphaFoldDB" id="A0A5B7BRD9"/>
<dbReference type="PROSITE" id="PS51379">
    <property type="entry name" value="4FE4S_FER_2"/>
    <property type="match status" value="1"/>
</dbReference>
<dbReference type="PANTHER" id="PTHR45295">
    <property type="entry name" value="CHAPERONE PROTEIN DNAJ C76, CHLOROPLASTIC"/>
    <property type="match status" value="1"/>
</dbReference>
<evidence type="ECO:0000259" key="1">
    <source>
        <dbReference type="PROSITE" id="PS51379"/>
    </source>
</evidence>
<dbReference type="SUPFAM" id="SSF54862">
    <property type="entry name" value="4Fe-4S ferredoxins"/>
    <property type="match status" value="1"/>
</dbReference>